<gene>
    <name evidence="1" type="ORF">AVDCRST_MAG18-4126</name>
</gene>
<accession>A0A6J4VS77</accession>
<dbReference type="AlphaFoldDB" id="A0A6J4VS77"/>
<feature type="non-terminal residue" evidence="1">
    <location>
        <position position="1"/>
    </location>
</feature>
<proteinExistence type="predicted"/>
<feature type="non-terminal residue" evidence="1">
    <location>
        <position position="79"/>
    </location>
</feature>
<protein>
    <submittedName>
        <fullName evidence="1">Uncharacterized protein</fullName>
    </submittedName>
</protein>
<dbReference type="EMBL" id="CADCWN010000327">
    <property type="protein sequence ID" value="CAA9587426.1"/>
    <property type="molecule type" value="Genomic_DNA"/>
</dbReference>
<sequence length="79" mass="8293">CPANDSRFTIVSAPAAAGWPCWSKIPPVNSTSTPEWACARICARTPTPRVARRRCAVSAGCRSRASPPTPSTAYSASSD</sequence>
<evidence type="ECO:0000313" key="1">
    <source>
        <dbReference type="EMBL" id="CAA9587426.1"/>
    </source>
</evidence>
<name>A0A6J4VS77_9BACT</name>
<reference evidence="1" key="1">
    <citation type="submission" date="2020-02" db="EMBL/GenBank/DDBJ databases">
        <authorList>
            <person name="Meier V. D."/>
        </authorList>
    </citation>
    <scope>NUCLEOTIDE SEQUENCE</scope>
    <source>
        <strain evidence="1">AVDCRST_MAG18</strain>
    </source>
</reference>
<organism evidence="1">
    <name type="scientific">uncultured Thermomicrobiales bacterium</name>
    <dbReference type="NCBI Taxonomy" id="1645740"/>
    <lineage>
        <taxon>Bacteria</taxon>
        <taxon>Pseudomonadati</taxon>
        <taxon>Thermomicrobiota</taxon>
        <taxon>Thermomicrobia</taxon>
        <taxon>Thermomicrobiales</taxon>
        <taxon>environmental samples</taxon>
    </lineage>
</organism>